<dbReference type="HOGENOM" id="CLU_2198614_0_0_1"/>
<gene>
    <name evidence="1" type="ORF">M408DRAFT_235006</name>
</gene>
<evidence type="ECO:0000313" key="1">
    <source>
        <dbReference type="EMBL" id="KIM24347.1"/>
    </source>
</evidence>
<protein>
    <submittedName>
        <fullName evidence="1">Uncharacterized protein</fullName>
    </submittedName>
</protein>
<dbReference type="AlphaFoldDB" id="A0A0C2X4R9"/>
<sequence>MSRLGERWRECSESAIYTPQLQQGKQTQFRPTPSKPLQKGSVLRVWCFLPSQWAHDLGRNPLVRIMFVCWDVERRKSWPVYLNRLLLSRPFPKGTPNVNNEAFVFEFL</sequence>
<organism evidence="1 2">
    <name type="scientific">Serendipita vermifera MAFF 305830</name>
    <dbReference type="NCBI Taxonomy" id="933852"/>
    <lineage>
        <taxon>Eukaryota</taxon>
        <taxon>Fungi</taxon>
        <taxon>Dikarya</taxon>
        <taxon>Basidiomycota</taxon>
        <taxon>Agaricomycotina</taxon>
        <taxon>Agaricomycetes</taxon>
        <taxon>Sebacinales</taxon>
        <taxon>Serendipitaceae</taxon>
        <taxon>Serendipita</taxon>
    </lineage>
</organism>
<reference evidence="2" key="2">
    <citation type="submission" date="2015-01" db="EMBL/GenBank/DDBJ databases">
        <title>Evolutionary Origins and Diversification of the Mycorrhizal Mutualists.</title>
        <authorList>
            <consortium name="DOE Joint Genome Institute"/>
            <consortium name="Mycorrhizal Genomics Consortium"/>
            <person name="Kohler A."/>
            <person name="Kuo A."/>
            <person name="Nagy L.G."/>
            <person name="Floudas D."/>
            <person name="Copeland A."/>
            <person name="Barry K.W."/>
            <person name="Cichocki N."/>
            <person name="Veneault-Fourrey C."/>
            <person name="LaButti K."/>
            <person name="Lindquist E.A."/>
            <person name="Lipzen A."/>
            <person name="Lundell T."/>
            <person name="Morin E."/>
            <person name="Murat C."/>
            <person name="Riley R."/>
            <person name="Ohm R."/>
            <person name="Sun H."/>
            <person name="Tunlid A."/>
            <person name="Henrissat B."/>
            <person name="Grigoriev I.V."/>
            <person name="Hibbett D.S."/>
            <person name="Martin F."/>
        </authorList>
    </citation>
    <scope>NUCLEOTIDE SEQUENCE [LARGE SCALE GENOMIC DNA]</scope>
    <source>
        <strain evidence="2">MAFF 305830</strain>
    </source>
</reference>
<name>A0A0C2X4R9_SERVB</name>
<dbReference type="EMBL" id="KN824325">
    <property type="protein sequence ID" value="KIM24347.1"/>
    <property type="molecule type" value="Genomic_DNA"/>
</dbReference>
<reference evidence="1 2" key="1">
    <citation type="submission" date="2014-04" db="EMBL/GenBank/DDBJ databases">
        <authorList>
            <consortium name="DOE Joint Genome Institute"/>
            <person name="Kuo A."/>
            <person name="Zuccaro A."/>
            <person name="Kohler A."/>
            <person name="Nagy L.G."/>
            <person name="Floudas D."/>
            <person name="Copeland A."/>
            <person name="Barry K.W."/>
            <person name="Cichocki N."/>
            <person name="Veneault-Fourrey C."/>
            <person name="LaButti K."/>
            <person name="Lindquist E.A."/>
            <person name="Lipzen A."/>
            <person name="Lundell T."/>
            <person name="Morin E."/>
            <person name="Murat C."/>
            <person name="Sun H."/>
            <person name="Tunlid A."/>
            <person name="Henrissat B."/>
            <person name="Grigoriev I.V."/>
            <person name="Hibbett D.S."/>
            <person name="Martin F."/>
            <person name="Nordberg H.P."/>
            <person name="Cantor M.N."/>
            <person name="Hua S.X."/>
        </authorList>
    </citation>
    <scope>NUCLEOTIDE SEQUENCE [LARGE SCALE GENOMIC DNA]</scope>
    <source>
        <strain evidence="1 2">MAFF 305830</strain>
    </source>
</reference>
<evidence type="ECO:0000313" key="2">
    <source>
        <dbReference type="Proteomes" id="UP000054097"/>
    </source>
</evidence>
<keyword evidence="2" id="KW-1185">Reference proteome</keyword>
<dbReference type="Proteomes" id="UP000054097">
    <property type="component" value="Unassembled WGS sequence"/>
</dbReference>
<accession>A0A0C2X4R9</accession>
<proteinExistence type="predicted"/>